<evidence type="ECO:0000313" key="2">
    <source>
        <dbReference type="Proteomes" id="UP001497516"/>
    </source>
</evidence>
<reference evidence="1 2" key="1">
    <citation type="submission" date="2024-04" db="EMBL/GenBank/DDBJ databases">
        <authorList>
            <person name="Fracassetti M."/>
        </authorList>
    </citation>
    <scope>NUCLEOTIDE SEQUENCE [LARGE SCALE GENOMIC DNA]</scope>
</reference>
<organism evidence="1 2">
    <name type="scientific">Linum trigynum</name>
    <dbReference type="NCBI Taxonomy" id="586398"/>
    <lineage>
        <taxon>Eukaryota</taxon>
        <taxon>Viridiplantae</taxon>
        <taxon>Streptophyta</taxon>
        <taxon>Embryophyta</taxon>
        <taxon>Tracheophyta</taxon>
        <taxon>Spermatophyta</taxon>
        <taxon>Magnoliopsida</taxon>
        <taxon>eudicotyledons</taxon>
        <taxon>Gunneridae</taxon>
        <taxon>Pentapetalae</taxon>
        <taxon>rosids</taxon>
        <taxon>fabids</taxon>
        <taxon>Malpighiales</taxon>
        <taxon>Linaceae</taxon>
        <taxon>Linum</taxon>
    </lineage>
</organism>
<protein>
    <submittedName>
        <fullName evidence="1">Uncharacterized protein</fullName>
    </submittedName>
</protein>
<proteinExistence type="predicted"/>
<gene>
    <name evidence="1" type="ORF">LTRI10_LOCUS10706</name>
</gene>
<evidence type="ECO:0000313" key="1">
    <source>
        <dbReference type="EMBL" id="CAL1366589.1"/>
    </source>
</evidence>
<dbReference type="Proteomes" id="UP001497516">
    <property type="component" value="Chromosome 2"/>
</dbReference>
<keyword evidence="2" id="KW-1185">Reference proteome</keyword>
<dbReference type="AlphaFoldDB" id="A0AAV2D5H3"/>
<sequence length="72" mass="8190">MVGISGREWPSRLLVTIHRIRTLRSRSIIIKTVNGGGDSVVEEEVVLWAEEDDQFVISRSDWIPAEEVPDED</sequence>
<dbReference type="EMBL" id="OZ034815">
    <property type="protein sequence ID" value="CAL1366589.1"/>
    <property type="molecule type" value="Genomic_DNA"/>
</dbReference>
<accession>A0AAV2D5H3</accession>
<name>A0AAV2D5H3_9ROSI</name>